<evidence type="ECO:0000313" key="3">
    <source>
        <dbReference type="Proteomes" id="UP001500620"/>
    </source>
</evidence>
<feature type="domain" description="Methyltransferase type 11" evidence="1">
    <location>
        <begin position="45"/>
        <end position="133"/>
    </location>
</feature>
<dbReference type="Pfam" id="PF08241">
    <property type="entry name" value="Methyltransf_11"/>
    <property type="match status" value="1"/>
</dbReference>
<dbReference type="Gene3D" id="3.40.50.150">
    <property type="entry name" value="Vaccinia Virus protein VP39"/>
    <property type="match status" value="1"/>
</dbReference>
<gene>
    <name evidence="2" type="ORF">GCM10022255_083530</name>
</gene>
<reference evidence="3" key="1">
    <citation type="journal article" date="2019" name="Int. J. Syst. Evol. Microbiol.">
        <title>The Global Catalogue of Microorganisms (GCM) 10K type strain sequencing project: providing services to taxonomists for standard genome sequencing and annotation.</title>
        <authorList>
            <consortium name="The Broad Institute Genomics Platform"/>
            <consortium name="The Broad Institute Genome Sequencing Center for Infectious Disease"/>
            <person name="Wu L."/>
            <person name="Ma J."/>
        </authorList>
    </citation>
    <scope>NUCLEOTIDE SEQUENCE [LARGE SCALE GENOMIC DNA]</scope>
    <source>
        <strain evidence="3">JCM 17441</strain>
    </source>
</reference>
<dbReference type="SUPFAM" id="SSF53335">
    <property type="entry name" value="S-adenosyl-L-methionine-dependent methyltransferases"/>
    <property type="match status" value="1"/>
</dbReference>
<dbReference type="InterPro" id="IPR029063">
    <property type="entry name" value="SAM-dependent_MTases_sf"/>
</dbReference>
<organism evidence="2 3">
    <name type="scientific">Dactylosporangium darangshiense</name>
    <dbReference type="NCBI Taxonomy" id="579108"/>
    <lineage>
        <taxon>Bacteria</taxon>
        <taxon>Bacillati</taxon>
        <taxon>Actinomycetota</taxon>
        <taxon>Actinomycetes</taxon>
        <taxon>Micromonosporales</taxon>
        <taxon>Micromonosporaceae</taxon>
        <taxon>Dactylosporangium</taxon>
    </lineage>
</organism>
<name>A0ABP8DLZ4_9ACTN</name>
<dbReference type="PANTHER" id="PTHR43591">
    <property type="entry name" value="METHYLTRANSFERASE"/>
    <property type="match status" value="1"/>
</dbReference>
<dbReference type="InterPro" id="IPR013216">
    <property type="entry name" value="Methyltransf_11"/>
</dbReference>
<dbReference type="Proteomes" id="UP001500620">
    <property type="component" value="Unassembled WGS sequence"/>
</dbReference>
<evidence type="ECO:0000259" key="1">
    <source>
        <dbReference type="Pfam" id="PF08241"/>
    </source>
</evidence>
<protein>
    <recommendedName>
        <fullName evidence="1">Methyltransferase type 11 domain-containing protein</fullName>
    </recommendedName>
</protein>
<keyword evidence="3" id="KW-1185">Reference proteome</keyword>
<accession>A0ABP8DLZ4</accession>
<evidence type="ECO:0000313" key="2">
    <source>
        <dbReference type="EMBL" id="GAA4259334.1"/>
    </source>
</evidence>
<dbReference type="EMBL" id="BAABAT010000035">
    <property type="protein sequence ID" value="GAA4259334.1"/>
    <property type="molecule type" value="Genomic_DNA"/>
</dbReference>
<dbReference type="RefSeq" id="WP_345136250.1">
    <property type="nucleotide sequence ID" value="NZ_BAABAT010000035.1"/>
</dbReference>
<comment type="caution">
    <text evidence="2">The sequence shown here is derived from an EMBL/GenBank/DDBJ whole genome shotgun (WGS) entry which is preliminary data.</text>
</comment>
<dbReference type="CDD" id="cd02440">
    <property type="entry name" value="AdoMet_MTases"/>
    <property type="match status" value="1"/>
</dbReference>
<sequence length="242" mass="26074">MAGARYDGYADWYDETFRRYSNEDGSAGLLAELLGPPGEGDPTCLDIGCGTGLHFAAVRARGYDVIGADLSADQLRVAAGRNPRVVRADAARLPLADASVGAVTMTFIHTDVDDFAAVVGEAARVLRPGGRLVYLGLHPAYVGAFADRLDEVGERQLRLAEGYGEERLRFDPTGRFPIRSRVGARNLTLTTFLGAFLAQPALRLQAFEELDTAMRPWRPDGGDGRVVPWNIAVTARSVAPGR</sequence>
<proteinExistence type="predicted"/>
<dbReference type="PANTHER" id="PTHR43591:SF24">
    <property type="entry name" value="2-METHOXY-6-POLYPRENYL-1,4-BENZOQUINOL METHYLASE, MITOCHONDRIAL"/>
    <property type="match status" value="1"/>
</dbReference>